<name>A0ABY8CHG5_9ARCH</name>
<dbReference type="Pfam" id="PF13636">
    <property type="entry name" value="Methyltranf_PUA"/>
    <property type="match status" value="1"/>
</dbReference>
<evidence type="ECO:0000313" key="3">
    <source>
        <dbReference type="Proteomes" id="UP001218034"/>
    </source>
</evidence>
<keyword evidence="3" id="KW-1185">Reference proteome</keyword>
<organism evidence="2 3">
    <name type="scientific">Candidatus Nanohalococcus occultus</name>
    <dbReference type="NCBI Taxonomy" id="2978047"/>
    <lineage>
        <taxon>Archaea</taxon>
        <taxon>Candidatus Nanohalarchaeota</taxon>
        <taxon>Candidatus Nanohalarchaeota incertae sedis</taxon>
        <taxon>Candidatus Nanohalococcus</taxon>
    </lineage>
</organism>
<gene>
    <name evidence="2" type="primary">ncl1</name>
    <name evidence="2" type="ORF">SVXNc_0316</name>
</gene>
<reference evidence="2 3" key="1">
    <citation type="submission" date="2022-09" db="EMBL/GenBank/DDBJ databases">
        <title>Xylan utilization by haloarchaea-nanohaloarchaea associations.</title>
        <authorList>
            <person name="Yakimov M."/>
        </authorList>
    </citation>
    <scope>NUCLEOTIDE SEQUENCE [LARGE SCALE GENOMIC DNA]</scope>
    <source>
        <strain evidence="2 3">SVXNc</strain>
    </source>
</reference>
<proteinExistence type="predicted"/>
<dbReference type="Proteomes" id="UP001218034">
    <property type="component" value="Chromosome"/>
</dbReference>
<evidence type="ECO:0000313" key="2">
    <source>
        <dbReference type="EMBL" id="WEL19343.1"/>
    </source>
</evidence>
<evidence type="ECO:0000259" key="1">
    <source>
        <dbReference type="Pfam" id="PF13636"/>
    </source>
</evidence>
<dbReference type="InterPro" id="IPR027391">
    <property type="entry name" value="Nol1_Nop2_Fmu_2"/>
</dbReference>
<sequence>MEERFGVERADLPHLEIERRSGDYWLVPKDSVEEYETEVSGLRALRDLDIGLKPTTYLIQLLGDKVQKNLVELSREEFRKLLAREEMIPRDLEEEGYVALRYRGLVVGCGYFKGGVVSSRVPKGRSNELLDIV</sequence>
<protein>
    <submittedName>
        <fullName evidence="2">Ribosome biogenesis protein, NOL1/NOP2/fmu family</fullName>
    </submittedName>
</protein>
<feature type="domain" description="rRNA small subunit methyltransferase F RNA-binding PUA-like" evidence="1">
    <location>
        <begin position="86"/>
        <end position="125"/>
    </location>
</feature>
<accession>A0ABY8CHG5</accession>
<dbReference type="EMBL" id="CP104395">
    <property type="protein sequence ID" value="WEL19343.1"/>
    <property type="molecule type" value="Genomic_DNA"/>
</dbReference>